<dbReference type="Pfam" id="PF11559">
    <property type="entry name" value="ADIP"/>
    <property type="match status" value="1"/>
</dbReference>
<sequence length="375" mass="42751">MPATDADFNLGPSPQSAFTIGEYAFADVGNLEHCTKYLNQTLVTYGFPASLDLFANDPVSVARTCNCIYSLLQQRQRDVEFRESANEQRQRFLSDISRLEAKVERLEAQIQAKDREIATITRTEAKATAAFKAQIEKLQQERDEFQRMVIGNQQVKTQQIHEMKKKEKEYIKLQERLNQVLMEKKKESRSGMEIVNLLQKEGRQRGTWNGKKADNDFNKKIVDAYEAKNQELMAENADLRASLRSMQMDMRDFLNAPNGLSKQSLAVNEGVEIDPSKSPLGGRTDVFDLPFHMARDKIEESLRTKMTSIKERMVQLQDAQKGAEVTSEATERELELEAQLVEARSIIQEQASIMSKHLAKSERPRDSIISSPVEV</sequence>
<dbReference type="InterPro" id="IPR021622">
    <property type="entry name" value="Afadin/alpha-actinin-bd"/>
</dbReference>
<dbReference type="AlphaFoldDB" id="A0A6A1UW06"/>
<name>A0A6A1UW06_9ROSI</name>
<dbReference type="PANTHER" id="PTHR47057">
    <property type="entry name" value="AFADIN/ALPHA-ACTININ-BINDING"/>
    <property type="match status" value="1"/>
</dbReference>
<comment type="similarity">
    <text evidence="1">Belongs to the ADIP family.</text>
</comment>
<evidence type="ECO:0000313" key="6">
    <source>
        <dbReference type="Proteomes" id="UP000516437"/>
    </source>
</evidence>
<evidence type="ECO:0000313" key="5">
    <source>
        <dbReference type="EMBL" id="KAB1204256.1"/>
    </source>
</evidence>
<accession>A0A6A1UW06</accession>
<evidence type="ECO:0000256" key="4">
    <source>
        <dbReference type="SAM" id="MobiDB-lite"/>
    </source>
</evidence>
<feature type="region of interest" description="Disordered" evidence="4">
    <location>
        <begin position="356"/>
        <end position="375"/>
    </location>
</feature>
<gene>
    <name evidence="5" type="ORF">CJ030_MR8G016435</name>
</gene>
<organism evidence="5 6">
    <name type="scientific">Morella rubra</name>
    <name type="common">Chinese bayberry</name>
    <dbReference type="NCBI Taxonomy" id="262757"/>
    <lineage>
        <taxon>Eukaryota</taxon>
        <taxon>Viridiplantae</taxon>
        <taxon>Streptophyta</taxon>
        <taxon>Embryophyta</taxon>
        <taxon>Tracheophyta</taxon>
        <taxon>Spermatophyta</taxon>
        <taxon>Magnoliopsida</taxon>
        <taxon>eudicotyledons</taxon>
        <taxon>Gunneridae</taxon>
        <taxon>Pentapetalae</taxon>
        <taxon>rosids</taxon>
        <taxon>fabids</taxon>
        <taxon>Fagales</taxon>
        <taxon>Myricaceae</taxon>
        <taxon>Morella</taxon>
    </lineage>
</organism>
<evidence type="ECO:0000256" key="1">
    <source>
        <dbReference type="ARBA" id="ARBA00009291"/>
    </source>
</evidence>
<dbReference type="EMBL" id="RXIC02000026">
    <property type="protein sequence ID" value="KAB1204256.1"/>
    <property type="molecule type" value="Genomic_DNA"/>
</dbReference>
<protein>
    <submittedName>
        <fullName evidence="5">Afadin-and alpha-actinin-binding protein</fullName>
    </submittedName>
</protein>
<dbReference type="Proteomes" id="UP000516437">
    <property type="component" value="Chromosome 8"/>
</dbReference>
<proteinExistence type="inferred from homology"/>
<feature type="coiled-coil region" evidence="3">
    <location>
        <begin position="82"/>
        <end position="183"/>
    </location>
</feature>
<evidence type="ECO:0000256" key="2">
    <source>
        <dbReference type="ARBA" id="ARBA00023054"/>
    </source>
</evidence>
<keyword evidence="2 3" id="KW-0175">Coiled coil</keyword>
<evidence type="ECO:0000256" key="3">
    <source>
        <dbReference type="SAM" id="Coils"/>
    </source>
</evidence>
<dbReference type="OrthoDB" id="312015at2759"/>
<dbReference type="PANTHER" id="PTHR47057:SF1">
    <property type="entry name" value="AFADIN_ALPHA-ACTININ-BINDING PROTEIN"/>
    <property type="match status" value="1"/>
</dbReference>
<comment type="caution">
    <text evidence="5">The sequence shown here is derived from an EMBL/GenBank/DDBJ whole genome shotgun (WGS) entry which is preliminary data.</text>
</comment>
<keyword evidence="6" id="KW-1185">Reference proteome</keyword>
<reference evidence="5 6" key="1">
    <citation type="journal article" date="2019" name="Plant Biotechnol. J.">
        <title>The red bayberry genome and genetic basis of sex determination.</title>
        <authorList>
            <person name="Jia H.M."/>
            <person name="Jia H.J."/>
            <person name="Cai Q.L."/>
            <person name="Wang Y."/>
            <person name="Zhao H.B."/>
            <person name="Yang W.F."/>
            <person name="Wang G.Y."/>
            <person name="Li Y.H."/>
            <person name="Zhan D.L."/>
            <person name="Shen Y.T."/>
            <person name="Niu Q.F."/>
            <person name="Chang L."/>
            <person name="Qiu J."/>
            <person name="Zhao L."/>
            <person name="Xie H.B."/>
            <person name="Fu W.Y."/>
            <person name="Jin J."/>
            <person name="Li X.W."/>
            <person name="Jiao Y."/>
            <person name="Zhou C.C."/>
            <person name="Tu T."/>
            <person name="Chai C.Y."/>
            <person name="Gao J.L."/>
            <person name="Fan L.J."/>
            <person name="van de Weg E."/>
            <person name="Wang J.Y."/>
            <person name="Gao Z.S."/>
        </authorList>
    </citation>
    <scope>NUCLEOTIDE SEQUENCE [LARGE SCALE GENOMIC DNA]</scope>
    <source>
        <tissue evidence="5">Leaves</tissue>
    </source>
</reference>
<feature type="coiled-coil region" evidence="3">
    <location>
        <begin position="222"/>
        <end position="249"/>
    </location>
</feature>